<dbReference type="EMBL" id="LR797193">
    <property type="protein sequence ID" value="CAB4192970.1"/>
    <property type="molecule type" value="Genomic_DNA"/>
</dbReference>
<accession>A0A6J5R687</accession>
<organism evidence="1">
    <name type="scientific">uncultured Caudovirales phage</name>
    <dbReference type="NCBI Taxonomy" id="2100421"/>
    <lineage>
        <taxon>Viruses</taxon>
        <taxon>Duplodnaviria</taxon>
        <taxon>Heunggongvirae</taxon>
        <taxon>Uroviricota</taxon>
        <taxon>Caudoviricetes</taxon>
        <taxon>Peduoviridae</taxon>
        <taxon>Maltschvirus</taxon>
        <taxon>Maltschvirus maltsch</taxon>
    </lineage>
</organism>
<protein>
    <submittedName>
        <fullName evidence="1">Uncharacterized protein</fullName>
    </submittedName>
</protein>
<gene>
    <name evidence="1" type="ORF">UFOVP1246_12</name>
</gene>
<reference evidence="1" key="1">
    <citation type="submission" date="2020-05" db="EMBL/GenBank/DDBJ databases">
        <authorList>
            <person name="Chiriac C."/>
            <person name="Salcher M."/>
            <person name="Ghai R."/>
            <person name="Kavagutti S V."/>
        </authorList>
    </citation>
    <scope>NUCLEOTIDE SEQUENCE</scope>
</reference>
<proteinExistence type="predicted"/>
<evidence type="ECO:0000313" key="1">
    <source>
        <dbReference type="EMBL" id="CAB4192970.1"/>
    </source>
</evidence>
<name>A0A6J5R687_9CAUD</name>
<sequence length="74" mass="8691">MIQQVHYDRRSAVQEEQEQLSIDKVLEEIKAVQSGILGDLMHQLSIQRAINRQQDETIVILRDRIKEMTSKTEE</sequence>